<reference evidence="1" key="1">
    <citation type="submission" date="2019-12" db="EMBL/GenBank/DDBJ databases">
        <title>Genome sequencing and annotation of Brassica cretica.</title>
        <authorList>
            <person name="Studholme D.J."/>
            <person name="Sarris P.F."/>
        </authorList>
    </citation>
    <scope>NUCLEOTIDE SEQUENCE</scope>
    <source>
        <strain evidence="1">PFS-102/07</strain>
        <tissue evidence="1">Leaf</tissue>
    </source>
</reference>
<name>A0A8S9IVW0_BRACR</name>
<accession>A0A8S9IVW0</accession>
<proteinExistence type="predicted"/>
<dbReference type="AlphaFoldDB" id="A0A8S9IVW0"/>
<protein>
    <submittedName>
        <fullName evidence="1">Uncharacterized protein</fullName>
    </submittedName>
</protein>
<gene>
    <name evidence="1" type="ORF">F2Q70_00005790</name>
</gene>
<evidence type="ECO:0000313" key="1">
    <source>
        <dbReference type="EMBL" id="KAF2573543.1"/>
    </source>
</evidence>
<dbReference type="EMBL" id="QGKY02001015">
    <property type="protein sequence ID" value="KAF2573543.1"/>
    <property type="molecule type" value="Genomic_DNA"/>
</dbReference>
<sequence>MLMIRNRSAKALRSVGPLLLETGTLRTSLLHSSYEFLCFVCGRGFSSGVSSNRNLSYRERLRSGIVGIKKDDAVSLFFDLDLFLQS</sequence>
<organism evidence="1">
    <name type="scientific">Brassica cretica</name>
    <name type="common">Mustard</name>
    <dbReference type="NCBI Taxonomy" id="69181"/>
    <lineage>
        <taxon>Eukaryota</taxon>
        <taxon>Viridiplantae</taxon>
        <taxon>Streptophyta</taxon>
        <taxon>Embryophyta</taxon>
        <taxon>Tracheophyta</taxon>
        <taxon>Spermatophyta</taxon>
        <taxon>Magnoliopsida</taxon>
        <taxon>eudicotyledons</taxon>
        <taxon>Gunneridae</taxon>
        <taxon>Pentapetalae</taxon>
        <taxon>rosids</taxon>
        <taxon>malvids</taxon>
        <taxon>Brassicales</taxon>
        <taxon>Brassicaceae</taxon>
        <taxon>Brassiceae</taxon>
        <taxon>Brassica</taxon>
    </lineage>
</organism>
<comment type="caution">
    <text evidence="1">The sequence shown here is derived from an EMBL/GenBank/DDBJ whole genome shotgun (WGS) entry which is preliminary data.</text>
</comment>